<dbReference type="PRINTS" id="PR00359">
    <property type="entry name" value="BP450"/>
</dbReference>
<organism evidence="4 5">
    <name type="scientific">Streptomyces pseudovenezuelae</name>
    <dbReference type="NCBI Taxonomy" id="67350"/>
    <lineage>
        <taxon>Bacteria</taxon>
        <taxon>Bacillati</taxon>
        <taxon>Actinomycetota</taxon>
        <taxon>Actinomycetes</taxon>
        <taxon>Kitasatosporales</taxon>
        <taxon>Streptomycetaceae</taxon>
        <taxon>Streptomyces</taxon>
        <taxon>Streptomyces aurantiacus group</taxon>
    </lineage>
</organism>
<dbReference type="PANTHER" id="PTHR46696:SF6">
    <property type="entry name" value="P450, PUTATIVE (EUROFUNG)-RELATED"/>
    <property type="match status" value="1"/>
</dbReference>
<keyword evidence="2" id="KW-0503">Monooxygenase</keyword>
<evidence type="ECO:0000313" key="4">
    <source>
        <dbReference type="EMBL" id="MDH6220986.1"/>
    </source>
</evidence>
<sequence>MPQSPDIPLHLRRDGLDPLPELSRMSNETPVCPDPGAADWLATGRAEARAVLGDADRFTAKPPDLERAISRGAREEGNLLHYDPPEHTRLRKLIAPEFTLRRMRRMEPIVEQIVAERLDVLVAAGSPADLMRHFGWPVPGLVICALLGIPRDDLADLGRMLDVRAPSRMDAHSTGRTRKRVAAQKAFASYMSRIVAQKRRNPGEDMLGMLIREHGDDVTDAELAGVCASFMAAGLEGSAQMLGLGLLALLEHPDQLALLRADAALLPQAVEELLRYVSVVSTASPRTALTDVTVGGQQIKKGQVVSCSLLAVNRTRPAGHPQDRLDITREDTGHAAFGHGIHYCVGAALARAQLRLSFAALLSRLPDLRLAVPVDDLRFRQFAVQYGVEELPVAW</sequence>
<dbReference type="InterPro" id="IPR002397">
    <property type="entry name" value="Cyt_P450_B"/>
</dbReference>
<protein>
    <submittedName>
        <fullName evidence="4">Cytochrome P450</fullName>
    </submittedName>
</protein>
<evidence type="ECO:0000256" key="3">
    <source>
        <dbReference type="SAM" id="MobiDB-lite"/>
    </source>
</evidence>
<dbReference type="CDD" id="cd11030">
    <property type="entry name" value="CYP105-like"/>
    <property type="match status" value="1"/>
</dbReference>
<evidence type="ECO:0000256" key="2">
    <source>
        <dbReference type="RuleBase" id="RU000461"/>
    </source>
</evidence>
<keyword evidence="5" id="KW-1185">Reference proteome</keyword>
<feature type="region of interest" description="Disordered" evidence="3">
    <location>
        <begin position="1"/>
        <end position="28"/>
    </location>
</feature>
<dbReference type="EMBL" id="JARXVH010000020">
    <property type="protein sequence ID" value="MDH6220986.1"/>
    <property type="molecule type" value="Genomic_DNA"/>
</dbReference>
<keyword evidence="2" id="KW-0479">Metal-binding</keyword>
<dbReference type="InterPro" id="IPR001128">
    <property type="entry name" value="Cyt_P450"/>
</dbReference>
<dbReference type="SUPFAM" id="SSF48264">
    <property type="entry name" value="Cytochrome P450"/>
    <property type="match status" value="1"/>
</dbReference>
<comment type="similarity">
    <text evidence="1 2">Belongs to the cytochrome P450 family.</text>
</comment>
<dbReference type="Pfam" id="PF00067">
    <property type="entry name" value="p450"/>
    <property type="match status" value="1"/>
</dbReference>
<keyword evidence="2" id="KW-0408">Iron</keyword>
<proteinExistence type="inferred from homology"/>
<gene>
    <name evidence="4" type="ORF">M2283_008328</name>
</gene>
<name>A0ABT6LXF5_9ACTN</name>
<dbReference type="Proteomes" id="UP001160499">
    <property type="component" value="Unassembled WGS sequence"/>
</dbReference>
<keyword evidence="2" id="KW-0349">Heme</keyword>
<keyword evidence="2" id="KW-0560">Oxidoreductase</keyword>
<dbReference type="RefSeq" id="WP_280881743.1">
    <property type="nucleotide sequence ID" value="NZ_JARXVH010000020.1"/>
</dbReference>
<reference evidence="4 5" key="1">
    <citation type="submission" date="2023-04" db="EMBL/GenBank/DDBJ databases">
        <title>Forest soil microbial communities from Buena Vista Peninsula, Colon Province, Panama.</title>
        <authorList>
            <person name="Bouskill N."/>
        </authorList>
    </citation>
    <scope>NUCLEOTIDE SEQUENCE [LARGE SCALE GENOMIC DNA]</scope>
    <source>
        <strain evidence="4 5">GGS1</strain>
    </source>
</reference>
<evidence type="ECO:0000256" key="1">
    <source>
        <dbReference type="ARBA" id="ARBA00010617"/>
    </source>
</evidence>
<dbReference type="PROSITE" id="PS00086">
    <property type="entry name" value="CYTOCHROME_P450"/>
    <property type="match status" value="1"/>
</dbReference>
<accession>A0ABT6LXF5</accession>
<dbReference type="PANTHER" id="PTHR46696">
    <property type="entry name" value="P450, PUTATIVE (EUROFUNG)-RELATED"/>
    <property type="match status" value="1"/>
</dbReference>
<dbReference type="InterPro" id="IPR017972">
    <property type="entry name" value="Cyt_P450_CS"/>
</dbReference>
<dbReference type="InterPro" id="IPR036396">
    <property type="entry name" value="Cyt_P450_sf"/>
</dbReference>
<dbReference type="Gene3D" id="1.10.630.10">
    <property type="entry name" value="Cytochrome P450"/>
    <property type="match status" value="1"/>
</dbReference>
<comment type="caution">
    <text evidence="4">The sequence shown here is derived from an EMBL/GenBank/DDBJ whole genome shotgun (WGS) entry which is preliminary data.</text>
</comment>
<evidence type="ECO:0000313" key="5">
    <source>
        <dbReference type="Proteomes" id="UP001160499"/>
    </source>
</evidence>